<dbReference type="Pfam" id="PF13577">
    <property type="entry name" value="SnoaL_4"/>
    <property type="match status" value="1"/>
</dbReference>
<dbReference type="EMBL" id="AP012057">
    <property type="protein sequence ID" value="BAN02033.1"/>
    <property type="molecule type" value="Genomic_DNA"/>
</dbReference>
<proteinExistence type="predicted"/>
<reference evidence="2 3" key="1">
    <citation type="journal article" date="2013" name="Int. J. Syst. Evol. Microbiol.">
        <title>Ilumatobacter nonamiense sp. nov. and Ilumatobacter coccineum sp. nov., isolated from seashore sand.</title>
        <authorList>
            <person name="Matsumoto A."/>
            <person name="Kasai H."/>
            <person name="Matsuo Y."/>
            <person name="Shizuri Y."/>
            <person name="Ichikawa N."/>
            <person name="Fujita N."/>
            <person name="Omura S."/>
            <person name="Takahashi Y."/>
        </authorList>
    </citation>
    <scope>NUCLEOTIDE SEQUENCE [LARGE SCALE GENOMIC DNA]</scope>
    <source>
        <strain evidence="3">NBRC 103263 / KCTC 29153 / YM16-304</strain>
    </source>
</reference>
<dbReference type="InterPro" id="IPR032710">
    <property type="entry name" value="NTF2-like_dom_sf"/>
</dbReference>
<evidence type="ECO:0000259" key="1">
    <source>
        <dbReference type="Pfam" id="PF13577"/>
    </source>
</evidence>
<evidence type="ECO:0000313" key="2">
    <source>
        <dbReference type="EMBL" id="BAN02033.1"/>
    </source>
</evidence>
<dbReference type="RefSeq" id="WP_015441280.1">
    <property type="nucleotide sequence ID" value="NC_020520.1"/>
</dbReference>
<dbReference type="AlphaFoldDB" id="A0A6C7E6J7"/>
<evidence type="ECO:0000313" key="3">
    <source>
        <dbReference type="Proteomes" id="UP000011863"/>
    </source>
</evidence>
<dbReference type="Gene3D" id="3.10.450.50">
    <property type="match status" value="1"/>
</dbReference>
<dbReference type="Proteomes" id="UP000011863">
    <property type="component" value="Chromosome"/>
</dbReference>
<sequence length="173" mass="19739">MNTISNPTPTLETLLAVEACREAARRYSHGVDRLDPDTMRSAYWPDGTDDHGTFVGNAHDFVEHCMTGHTRWAWTMHSIFNHRVEISGDGRTGRGEVYNVTNLMRADERVLDTWYGRYLDEYEQRDGEWRILHRVCVHEGDTAQAVPDGMPIDAAAFRQGAFDRPSNGRRFGP</sequence>
<name>A0A6C7E6J7_ILUCY</name>
<feature type="domain" description="SnoaL-like" evidence="1">
    <location>
        <begin position="13"/>
        <end position="134"/>
    </location>
</feature>
<accession>A0A6C7E6J7</accession>
<dbReference type="InterPro" id="IPR037401">
    <property type="entry name" value="SnoaL-like"/>
</dbReference>
<keyword evidence="3" id="KW-1185">Reference proteome</keyword>
<dbReference type="KEGG" id="aym:YM304_17190"/>
<dbReference type="OrthoDB" id="1492465at2"/>
<gene>
    <name evidence="2" type="ORF">YM304_17190</name>
</gene>
<organism evidence="2 3">
    <name type="scientific">Ilumatobacter coccineus (strain NBRC 103263 / KCTC 29153 / YM16-304)</name>
    <dbReference type="NCBI Taxonomy" id="1313172"/>
    <lineage>
        <taxon>Bacteria</taxon>
        <taxon>Bacillati</taxon>
        <taxon>Actinomycetota</taxon>
        <taxon>Acidimicrobiia</taxon>
        <taxon>Acidimicrobiales</taxon>
        <taxon>Ilumatobacteraceae</taxon>
        <taxon>Ilumatobacter</taxon>
    </lineage>
</organism>
<protein>
    <recommendedName>
        <fullName evidence="1">SnoaL-like domain-containing protein</fullName>
    </recommendedName>
</protein>
<dbReference type="SUPFAM" id="SSF54427">
    <property type="entry name" value="NTF2-like"/>
    <property type="match status" value="1"/>
</dbReference>